<dbReference type="FunFam" id="1.10.10.10:FF:000322">
    <property type="entry name" value="Probable disease resistance protein At1g63360"/>
    <property type="match status" value="1"/>
</dbReference>
<keyword evidence="2" id="KW-0547">Nucleotide-binding</keyword>
<dbReference type="SUPFAM" id="SSF52540">
    <property type="entry name" value="P-loop containing nucleoside triphosphate hydrolases"/>
    <property type="match status" value="1"/>
</dbReference>
<comment type="caution">
    <text evidence="8">The sequence shown here is derived from an EMBL/GenBank/DDBJ whole genome shotgun (WGS) entry which is preliminary data.</text>
</comment>
<dbReference type="PRINTS" id="PR00364">
    <property type="entry name" value="DISEASERSIST"/>
</dbReference>
<accession>A0A2P6SEG8</accession>
<dbReference type="AlphaFoldDB" id="A0A2P6SEG8"/>
<dbReference type="InterPro" id="IPR038005">
    <property type="entry name" value="RX-like_CC"/>
</dbReference>
<organism evidence="8 9">
    <name type="scientific">Rosa chinensis</name>
    <name type="common">China rose</name>
    <dbReference type="NCBI Taxonomy" id="74649"/>
    <lineage>
        <taxon>Eukaryota</taxon>
        <taxon>Viridiplantae</taxon>
        <taxon>Streptophyta</taxon>
        <taxon>Embryophyta</taxon>
        <taxon>Tracheophyta</taxon>
        <taxon>Spermatophyta</taxon>
        <taxon>Magnoliopsida</taxon>
        <taxon>eudicotyledons</taxon>
        <taxon>Gunneridae</taxon>
        <taxon>Pentapetalae</taxon>
        <taxon>rosids</taxon>
        <taxon>fabids</taxon>
        <taxon>Rosales</taxon>
        <taxon>Rosaceae</taxon>
        <taxon>Rosoideae</taxon>
        <taxon>Rosoideae incertae sedis</taxon>
        <taxon>Rosa</taxon>
    </lineage>
</organism>
<evidence type="ECO:0000256" key="3">
    <source>
        <dbReference type="ARBA" id="ARBA00022821"/>
    </source>
</evidence>
<dbReference type="Pfam" id="PF18052">
    <property type="entry name" value="Rx_N"/>
    <property type="match status" value="1"/>
</dbReference>
<dbReference type="Pfam" id="PF00931">
    <property type="entry name" value="NB-ARC"/>
    <property type="match status" value="1"/>
</dbReference>
<dbReference type="Gene3D" id="1.10.10.10">
    <property type="entry name" value="Winged helix-like DNA-binding domain superfamily/Winged helix DNA-binding domain"/>
    <property type="match status" value="1"/>
</dbReference>
<dbReference type="InterPro" id="IPR055414">
    <property type="entry name" value="LRR_R13L4/SHOC2-like"/>
</dbReference>
<dbReference type="Gene3D" id="1.20.5.4130">
    <property type="match status" value="1"/>
</dbReference>
<feature type="domain" description="Disease resistance protein winged helix" evidence="6">
    <location>
        <begin position="521"/>
        <end position="596"/>
    </location>
</feature>
<dbReference type="GO" id="GO:0098542">
    <property type="term" value="P:defense response to other organism"/>
    <property type="evidence" value="ECO:0007669"/>
    <property type="project" value="TreeGrafter"/>
</dbReference>
<dbReference type="PANTHER" id="PTHR23155:SF1185">
    <property type="entry name" value="DISEASE RESISTANCE RPP8-LIKE PROTEIN 3-RELATED"/>
    <property type="match status" value="1"/>
</dbReference>
<name>A0A2P6SEG8_ROSCH</name>
<gene>
    <name evidence="8" type="ORF">RchiOBHm_Chr1g0344161</name>
</gene>
<evidence type="ECO:0000259" key="5">
    <source>
        <dbReference type="Pfam" id="PF18052"/>
    </source>
</evidence>
<evidence type="ECO:0000259" key="6">
    <source>
        <dbReference type="Pfam" id="PF23559"/>
    </source>
</evidence>
<dbReference type="InterPro" id="IPR041118">
    <property type="entry name" value="Rx_N"/>
</dbReference>
<dbReference type="InterPro" id="IPR032675">
    <property type="entry name" value="LRR_dom_sf"/>
</dbReference>
<feature type="domain" description="Disease resistance R13L4/SHOC-2-like LRR" evidence="7">
    <location>
        <begin position="672"/>
        <end position="979"/>
    </location>
</feature>
<dbReference type="Gene3D" id="3.80.10.10">
    <property type="entry name" value="Ribonuclease Inhibitor"/>
    <property type="match status" value="1"/>
</dbReference>
<feature type="domain" description="Disease resistance N-terminal" evidence="5">
    <location>
        <begin position="84"/>
        <end position="162"/>
    </location>
</feature>
<evidence type="ECO:0000256" key="1">
    <source>
        <dbReference type="ARBA" id="ARBA00022737"/>
    </source>
</evidence>
<dbReference type="InterPro" id="IPR036388">
    <property type="entry name" value="WH-like_DNA-bd_sf"/>
</dbReference>
<reference evidence="8 9" key="1">
    <citation type="journal article" date="2018" name="Nat. Genet.">
        <title>The Rosa genome provides new insights in the design of modern roses.</title>
        <authorList>
            <person name="Bendahmane M."/>
        </authorList>
    </citation>
    <scope>NUCLEOTIDE SEQUENCE [LARGE SCALE GENOMIC DNA]</scope>
    <source>
        <strain evidence="9">cv. Old Blush</strain>
    </source>
</reference>
<dbReference type="InterPro" id="IPR044974">
    <property type="entry name" value="Disease_R_plants"/>
</dbReference>
<evidence type="ECO:0000259" key="4">
    <source>
        <dbReference type="Pfam" id="PF00931"/>
    </source>
</evidence>
<evidence type="ECO:0000313" key="9">
    <source>
        <dbReference type="Proteomes" id="UP000238479"/>
    </source>
</evidence>
<keyword evidence="1" id="KW-0677">Repeat</keyword>
<dbReference type="Pfam" id="PF23598">
    <property type="entry name" value="LRR_14"/>
    <property type="match status" value="1"/>
</dbReference>
<dbReference type="Proteomes" id="UP000238479">
    <property type="component" value="Chromosome 1"/>
</dbReference>
<dbReference type="PANTHER" id="PTHR23155">
    <property type="entry name" value="DISEASE RESISTANCE PROTEIN RP"/>
    <property type="match status" value="1"/>
</dbReference>
<evidence type="ECO:0000313" key="8">
    <source>
        <dbReference type="EMBL" id="PRQ57063.1"/>
    </source>
</evidence>
<dbReference type="CDD" id="cd14798">
    <property type="entry name" value="RX-CC_like"/>
    <property type="match status" value="1"/>
</dbReference>
<dbReference type="Gene3D" id="1.10.8.430">
    <property type="entry name" value="Helical domain of apoptotic protease-activating factors"/>
    <property type="match status" value="1"/>
</dbReference>
<dbReference type="InterPro" id="IPR002182">
    <property type="entry name" value="NB-ARC"/>
</dbReference>
<protein>
    <submittedName>
        <fullName evidence="8">Putative P-loop containing nucleoside triphosphate hydrolase, leucine-rich repeat domain, L</fullName>
    </submittedName>
</protein>
<dbReference type="InterPro" id="IPR042197">
    <property type="entry name" value="Apaf_helical"/>
</dbReference>
<dbReference type="InterPro" id="IPR058922">
    <property type="entry name" value="WHD_DRP"/>
</dbReference>
<proteinExistence type="predicted"/>
<evidence type="ECO:0000259" key="7">
    <source>
        <dbReference type="Pfam" id="PF23598"/>
    </source>
</evidence>
<evidence type="ECO:0000256" key="2">
    <source>
        <dbReference type="ARBA" id="ARBA00022741"/>
    </source>
</evidence>
<dbReference type="Gene3D" id="3.40.50.300">
    <property type="entry name" value="P-loop containing nucleotide triphosphate hydrolases"/>
    <property type="match status" value="1"/>
</dbReference>
<dbReference type="Gramene" id="PRQ57063">
    <property type="protein sequence ID" value="PRQ57063"/>
    <property type="gene ID" value="RchiOBHm_Chr1g0344161"/>
</dbReference>
<keyword evidence="3" id="KW-0611">Plant defense</keyword>
<keyword evidence="9" id="KW-1185">Reference proteome</keyword>
<dbReference type="FunFam" id="3.40.50.300:FF:001091">
    <property type="entry name" value="Probable disease resistance protein At1g61300"/>
    <property type="match status" value="1"/>
</dbReference>
<dbReference type="EMBL" id="PDCK01000039">
    <property type="protein sequence ID" value="PRQ57063.1"/>
    <property type="molecule type" value="Genomic_DNA"/>
</dbReference>
<keyword evidence="8" id="KW-0378">Hydrolase</keyword>
<dbReference type="SUPFAM" id="SSF52058">
    <property type="entry name" value="L domain-like"/>
    <property type="match status" value="1"/>
</dbReference>
<dbReference type="Pfam" id="PF23559">
    <property type="entry name" value="WHD_DRP"/>
    <property type="match status" value="1"/>
</dbReference>
<dbReference type="GO" id="GO:0016787">
    <property type="term" value="F:hydrolase activity"/>
    <property type="evidence" value="ECO:0007669"/>
    <property type="project" value="UniProtKB-KW"/>
</dbReference>
<dbReference type="GO" id="GO:0043531">
    <property type="term" value="F:ADP binding"/>
    <property type="evidence" value="ECO:0007669"/>
    <property type="project" value="InterPro"/>
</dbReference>
<dbReference type="InterPro" id="IPR027417">
    <property type="entry name" value="P-loop_NTPase"/>
</dbReference>
<sequence>MVALVRITQGIILVIKLVKEYAKGKHLVYQTSYRNGRYFTYPVLTKFHNLNSKHKPKHCWFRCSLSAKIRNMAEGVVTVVAEGIKPLGEFIIQQAKFLSGVSNQIELAQNELHLIRGFLKDADMKQQDEELVRNCVELIRDAAYDLEDVIESFYLKVASRRRGGTVKRIVLKRFACIFNEGLNRYKIGSEIEHIMAKLSHLRSNLQSYNIRQISGGESVASAFKRQQDRRRTYAHEVESHIVVGLEEITGTLVKKLVREGKRHLVVSIWGMGGSGKTTLAKQVFRQNEIKRHFDCFAWVCISQQWEGKVVLEEILIKLTSPSTEKRKEISKMKMDEIAEEVCSIQREKRCLVVLDDIWTQEAWNSIKAGFPINEKTESRILLTTRKKEVALLASKNDHLHQPQQLDDNQCWELFEKIAICGSDKTDLEIDAEKRKLGEEMLKHCSGLPLAITVLAGLLSRRETVDEWKTVLGNVNVCIMRGTNVPEREKTSQECGVSGVLALSYDDLPSHLKLCFLYLAQYPEDHEIQVTRLTQLWIAEGFIPSTSEIHGSIELMEDVSYGCLTELVQRSMVQVGIYGFSGKVKSCRLHDLMRDLCLQKAKEENFLGIVNFSVGPVSNATVIGKVRRLALYLDENVKYEFSSENGRDGHIRSLLYFAPKEFKQKWNKRIIRSVFNDFKLLRVLKIENISRGFELPKTIGNLVHLRFLSLKGSAYRALPSSVSNLVLLQTLDLRGGFISRDTKIRNVFWNMKQLRHLYLPHFIYGYSVSGKLSFARLCNLQTLANFSIRKCDLNDLVQLSNLKKLSILPTGSGKLEKLKDMLISRNRTYKHLRSLSLEVIGSGDGDIIPSDIVLRCPHLYKLRLWGEMTALPKELPNLAKLTLIKTKLKGDQIEILEKLPNLRVLYLGWCSFESETMVFSQGGFPHLEFLTLHYLRDLKEWRVEKEAMPCLQRLHIVECYGLQALADGLQEITTLKELTIDEMPSRFCSRVGEGGEDFYKIKHVPSRIITNIQRDYEMEEAAVTLIRN</sequence>
<dbReference type="OMA" id="WEINEGA"/>
<feature type="domain" description="NB-ARC" evidence="4">
    <location>
        <begin position="249"/>
        <end position="419"/>
    </location>
</feature>